<dbReference type="EMBL" id="KY052826">
    <property type="protein sequence ID" value="ASF00277.1"/>
    <property type="molecule type" value="Genomic_DNA"/>
</dbReference>
<evidence type="ECO:0000313" key="1">
    <source>
        <dbReference type="EMBL" id="ASF00277.1"/>
    </source>
</evidence>
<organism evidence="1">
    <name type="scientific">uncultured virus</name>
    <dbReference type="NCBI Taxonomy" id="340016"/>
    <lineage>
        <taxon>Viruses</taxon>
        <taxon>environmental samples</taxon>
    </lineage>
</organism>
<accession>A0A218MLW4</accession>
<proteinExistence type="predicted"/>
<name>A0A218MLW4_9VIRU</name>
<sequence length="424" mass="41882">MATKKISELSAITTPTSAALFPIVQSSTTVSVTLANIAANMPDLSATTLTTGTLTTTGNATIGGDLTITGDDLTMGTNTSGAALIADGTNFNPVVISGDISIGTSGTAAIGSGVIVNDDVNASAAIAFSKMADLTASRALVSDGSGDVSVSAVTSTEIGYLDGVSSAIQTQLDGKASSTYVPTTITVADESTDTTCFPLFVTAATGDLAPKSGSNLAFDSNTGALTATSFVGSLTGNVTGNTSGSSGSTTGNAATATALATGREISLAGDVTASGVSFDGTGNISLSTTIAANSVSLSTDTTGNYVAGVSGTTNEIEVSGSGSEGATVTIGLPDNVTIAGNLTVNGTTTSVDTTNLEVEDPLIKLAKNNSAADSLDIGFYGLYDTSGSQDLYSGLFRDSSDSGKYKLFKDLQVEPTTTVNTSGT</sequence>
<reference evidence="1" key="1">
    <citation type="submission" date="2016-10" db="EMBL/GenBank/DDBJ databases">
        <authorList>
            <person name="Varghese N."/>
        </authorList>
    </citation>
    <scope>NUCLEOTIDE SEQUENCE</scope>
</reference>
<protein>
    <submittedName>
        <fullName evidence="1">Uncharacterized protein</fullName>
    </submittedName>
</protein>
<reference evidence="1" key="2">
    <citation type="journal article" date="2017" name="Nat. Commun.">
        <title>Single-virus genomics reveals hidden cosmopolitan and abundant viruses.</title>
        <authorList>
            <person name="Martinez-Hernandez F."/>
            <person name="Fornas O."/>
            <person name="Lluesma Gomez M."/>
            <person name="Bolduc B."/>
            <person name="de la Cruz Pena M.J."/>
            <person name="Martinez J.M."/>
            <person name="Anton J."/>
            <person name="Gasol J.M."/>
            <person name="Rosselli R."/>
            <person name="Rodriguez-Valera F."/>
            <person name="Sullivan M.B."/>
            <person name="Acinas S.G."/>
            <person name="Martinez-Garcia M."/>
        </authorList>
    </citation>
    <scope>NUCLEOTIDE SEQUENCE</scope>
</reference>